<accession>A0A9X0WIT8</accession>
<reference evidence="3 4" key="1">
    <citation type="journal article" date="2020" name="Microorganisms">
        <title>Osmotic Adaptation and Compatible Solute Biosynthesis of Phototrophic Bacteria as Revealed from Genome Analyses.</title>
        <authorList>
            <person name="Imhoff J.F."/>
            <person name="Rahn T."/>
            <person name="Kunzel S."/>
            <person name="Keller A."/>
            <person name="Neulinger S.C."/>
        </authorList>
    </citation>
    <scope>NUCLEOTIDE SEQUENCE [LARGE SCALE GENOMIC DNA]</scope>
    <source>
        <strain evidence="3 4">DSM 21303</strain>
    </source>
</reference>
<feature type="transmembrane region" description="Helical" evidence="2">
    <location>
        <begin position="7"/>
        <end position="28"/>
    </location>
</feature>
<evidence type="ECO:0000256" key="1">
    <source>
        <dbReference type="SAM" id="MobiDB-lite"/>
    </source>
</evidence>
<keyword evidence="2" id="KW-0472">Membrane</keyword>
<feature type="compositionally biased region" description="Basic and acidic residues" evidence="1">
    <location>
        <begin position="43"/>
        <end position="54"/>
    </location>
</feature>
<dbReference type="GO" id="GO:0030246">
    <property type="term" value="F:carbohydrate binding"/>
    <property type="evidence" value="ECO:0007669"/>
    <property type="project" value="InterPro"/>
</dbReference>
<dbReference type="SUPFAM" id="SSF49452">
    <property type="entry name" value="Starch-binding domain-like"/>
    <property type="match status" value="2"/>
</dbReference>
<dbReference type="InterPro" id="IPR008969">
    <property type="entry name" value="CarboxyPept-like_regulatory"/>
</dbReference>
<protein>
    <recommendedName>
        <fullName evidence="5">Carboxypeptidase regulatory-like domain-containing protein</fullName>
    </recommendedName>
</protein>
<evidence type="ECO:0000256" key="2">
    <source>
        <dbReference type="SAM" id="Phobius"/>
    </source>
</evidence>
<evidence type="ECO:0000313" key="3">
    <source>
        <dbReference type="EMBL" id="MBK1645368.1"/>
    </source>
</evidence>
<sequence length="621" mass="63932">MMSMRTGSVVAIAVLIVVVAVAGGYWWWTQGGALPDGSALSERSAEHDGSRPAADDPSGVAALAVGDSSVDAGAADSDPMAGDATGRAATLDPSGAEIGSMAEQDAAPDSGDAPAAEGAVVRDAGSGTAGAFSVEPAGVRDNDSGGSAARGMNQSAAQGTPDGDDERVTGQERIQGQVMLTDGTPVVGAAVTATSVRLFDADPFGAPSTSIARSDGRARSGSNGRFVITGLAAGDYQLTAQGPASVPTETVVVVRSGSQDVRLVLGQEVALWVDGYVATREGVPLGGVAVSISGQDVEAMSAADGTFAFSTQVHNHRPLSLKLTREGYEETRVSVDPALRTDHDMVAVTVQMDSATGSIRVAGMVRDETGRGLRGKTVYLSQGNTKYRATTGADGRFVIDEIRQEGSYVLSVPADGVHSGYQDLRFRITSAGVSDQDIVLTQVGAGVVHGQMLDSDGQPVTNFTLLVNSDGAPGETLTVTSDDQGLFVVPAVPEGKLRIQSQSFPRFVTSGLTITNGEILDVRTVLDLGGADLRGRVVDEAGAPVSGADVTMSWVRRDGGVVHESLRRTTTDRAGQFVFSELGAEARDLIVRAPNFEAARLGPVFPSGGESVDIQLQRATN</sequence>
<feature type="region of interest" description="Disordered" evidence="1">
    <location>
        <begin position="36"/>
        <end position="94"/>
    </location>
</feature>
<dbReference type="SUPFAM" id="SSF49464">
    <property type="entry name" value="Carboxypeptidase regulatory domain-like"/>
    <property type="match status" value="3"/>
</dbReference>
<gene>
    <name evidence="3" type="ORF">CKO25_12085</name>
</gene>
<feature type="region of interest" description="Disordered" evidence="1">
    <location>
        <begin position="127"/>
        <end position="168"/>
    </location>
</feature>
<evidence type="ECO:0000313" key="4">
    <source>
        <dbReference type="Proteomes" id="UP001138802"/>
    </source>
</evidence>
<keyword evidence="2" id="KW-0812">Transmembrane</keyword>
<organism evidence="3 4">
    <name type="scientific">Thiocapsa imhoffii</name>
    <dbReference type="NCBI Taxonomy" id="382777"/>
    <lineage>
        <taxon>Bacteria</taxon>
        <taxon>Pseudomonadati</taxon>
        <taxon>Pseudomonadota</taxon>
        <taxon>Gammaproteobacteria</taxon>
        <taxon>Chromatiales</taxon>
        <taxon>Chromatiaceae</taxon>
        <taxon>Thiocapsa</taxon>
    </lineage>
</organism>
<dbReference type="Proteomes" id="UP001138802">
    <property type="component" value="Unassembled WGS sequence"/>
</dbReference>
<keyword evidence="2" id="KW-1133">Transmembrane helix</keyword>
<dbReference type="Gene3D" id="2.60.40.1120">
    <property type="entry name" value="Carboxypeptidase-like, regulatory domain"/>
    <property type="match status" value="3"/>
</dbReference>
<comment type="caution">
    <text evidence="3">The sequence shown here is derived from an EMBL/GenBank/DDBJ whole genome shotgun (WGS) entry which is preliminary data.</text>
</comment>
<feature type="compositionally biased region" description="Low complexity" evidence="1">
    <location>
        <begin position="64"/>
        <end position="78"/>
    </location>
</feature>
<keyword evidence="4" id="KW-1185">Reference proteome</keyword>
<dbReference type="EMBL" id="NRSD01000011">
    <property type="protein sequence ID" value="MBK1645368.1"/>
    <property type="molecule type" value="Genomic_DNA"/>
</dbReference>
<dbReference type="AlphaFoldDB" id="A0A9X0WIT8"/>
<dbReference type="InterPro" id="IPR013784">
    <property type="entry name" value="Carb-bd-like_fold"/>
</dbReference>
<dbReference type="Pfam" id="PF13620">
    <property type="entry name" value="CarboxypepD_reg"/>
    <property type="match status" value="3"/>
</dbReference>
<name>A0A9X0WIT8_9GAMM</name>
<evidence type="ECO:0008006" key="5">
    <source>
        <dbReference type="Google" id="ProtNLM"/>
    </source>
</evidence>
<proteinExistence type="predicted"/>